<dbReference type="HAMAP" id="MF_01498">
    <property type="entry name" value="RadA_bact"/>
    <property type="match status" value="1"/>
</dbReference>
<keyword evidence="2" id="KW-0479">Metal-binding</keyword>
<dbReference type="InterPro" id="IPR027417">
    <property type="entry name" value="P-loop_NTPase"/>
</dbReference>
<dbReference type="CDD" id="cd01121">
    <property type="entry name" value="RadA_SMS_N"/>
    <property type="match status" value="1"/>
</dbReference>
<comment type="pathway">
    <text evidence="1">Pyrimidine metabolism; dUMP biosynthesis; dUMP from dCTP (dUTP route): step 2/2.</text>
</comment>
<dbReference type="FunFam" id="3.40.50.300:FF:000050">
    <property type="entry name" value="DNA repair protein RadA"/>
    <property type="match status" value="1"/>
</dbReference>
<evidence type="ECO:0000256" key="5">
    <source>
        <dbReference type="ARBA" id="ARBA00022771"/>
    </source>
</evidence>
<dbReference type="HAMAP" id="MF_00116">
    <property type="entry name" value="dUTPase_bact"/>
    <property type="match status" value="1"/>
</dbReference>
<dbReference type="InterPro" id="IPR020568">
    <property type="entry name" value="Ribosomal_Su5_D2-typ_SF"/>
</dbReference>
<dbReference type="InterPro" id="IPR008181">
    <property type="entry name" value="dUTPase"/>
</dbReference>
<evidence type="ECO:0000256" key="7">
    <source>
        <dbReference type="ARBA" id="ARBA00022840"/>
    </source>
</evidence>
<dbReference type="NCBIfam" id="TIGR00576">
    <property type="entry name" value="dut"/>
    <property type="match status" value="1"/>
</dbReference>
<dbReference type="GO" id="GO:0006226">
    <property type="term" value="P:dUMP biosynthetic process"/>
    <property type="evidence" value="ECO:0007669"/>
    <property type="project" value="UniProtKB-UniPathway"/>
</dbReference>
<dbReference type="Pfam" id="PF18073">
    <property type="entry name" value="Zn_ribbon_LapB"/>
    <property type="match status" value="1"/>
</dbReference>
<dbReference type="UniPathway" id="UPA00610">
    <property type="reaction ID" value="UER00666"/>
</dbReference>
<dbReference type="InterPro" id="IPR029054">
    <property type="entry name" value="dUTPase-like"/>
</dbReference>
<evidence type="ECO:0000313" key="12">
    <source>
        <dbReference type="EMBL" id="CAD7229561.1"/>
    </source>
</evidence>
<dbReference type="InterPro" id="IPR036157">
    <property type="entry name" value="dUTPase-like_sf"/>
</dbReference>
<evidence type="ECO:0000256" key="8">
    <source>
        <dbReference type="ARBA" id="ARBA00023016"/>
    </source>
</evidence>
<evidence type="ECO:0000256" key="11">
    <source>
        <dbReference type="ARBA" id="ARBA00023204"/>
    </source>
</evidence>
<dbReference type="NCBIfam" id="TIGR00416">
    <property type="entry name" value="sms"/>
    <property type="match status" value="1"/>
</dbReference>
<reference evidence="12" key="1">
    <citation type="submission" date="2020-11" db="EMBL/GenBank/DDBJ databases">
        <authorList>
            <person name="Tran Van P."/>
        </authorList>
    </citation>
    <scope>NUCLEOTIDE SEQUENCE</scope>
</reference>
<keyword evidence="11" id="KW-0234">DNA repair</keyword>
<dbReference type="PRINTS" id="PR01874">
    <property type="entry name" value="DNAREPAIRADA"/>
</dbReference>
<dbReference type="Gene3D" id="2.70.40.10">
    <property type="match status" value="1"/>
</dbReference>
<evidence type="ECO:0000256" key="3">
    <source>
        <dbReference type="ARBA" id="ARBA00022741"/>
    </source>
</evidence>
<dbReference type="InterPro" id="IPR033704">
    <property type="entry name" value="dUTPase_trimeric"/>
</dbReference>
<keyword evidence="3" id="KW-0547">Nucleotide-binding</keyword>
<dbReference type="GO" id="GO:0003684">
    <property type="term" value="F:damaged DNA binding"/>
    <property type="evidence" value="ECO:0007669"/>
    <property type="project" value="InterPro"/>
</dbReference>
<keyword evidence="5" id="KW-0862">Zinc</keyword>
<accession>A0A7R8WIH1</accession>
<evidence type="ECO:0000256" key="6">
    <source>
        <dbReference type="ARBA" id="ARBA00022801"/>
    </source>
</evidence>
<dbReference type="GO" id="GO:0004170">
    <property type="term" value="F:dUTP diphosphatase activity"/>
    <property type="evidence" value="ECO:0007669"/>
    <property type="project" value="InterPro"/>
</dbReference>
<dbReference type="PROSITE" id="PS50162">
    <property type="entry name" value="RECA_2"/>
    <property type="match status" value="1"/>
</dbReference>
<evidence type="ECO:0000256" key="2">
    <source>
        <dbReference type="ARBA" id="ARBA00022723"/>
    </source>
</evidence>
<dbReference type="GO" id="GO:0005829">
    <property type="term" value="C:cytosol"/>
    <property type="evidence" value="ECO:0007669"/>
    <property type="project" value="TreeGrafter"/>
</dbReference>
<organism evidence="12">
    <name type="scientific">Cyprideis torosa</name>
    <dbReference type="NCBI Taxonomy" id="163714"/>
    <lineage>
        <taxon>Eukaryota</taxon>
        <taxon>Metazoa</taxon>
        <taxon>Ecdysozoa</taxon>
        <taxon>Arthropoda</taxon>
        <taxon>Crustacea</taxon>
        <taxon>Oligostraca</taxon>
        <taxon>Ostracoda</taxon>
        <taxon>Podocopa</taxon>
        <taxon>Podocopida</taxon>
        <taxon>Cytherocopina</taxon>
        <taxon>Cytheroidea</taxon>
        <taxon>Cytherideidae</taxon>
        <taxon>Cyprideis</taxon>
    </lineage>
</organism>
<dbReference type="Pfam" id="PF13481">
    <property type="entry name" value="AAA_25"/>
    <property type="match status" value="1"/>
</dbReference>
<keyword evidence="10" id="KW-0238">DNA-binding</keyword>
<dbReference type="GO" id="GO:0000725">
    <property type="term" value="P:recombinational repair"/>
    <property type="evidence" value="ECO:0007669"/>
    <property type="project" value="TreeGrafter"/>
</dbReference>
<dbReference type="PANTHER" id="PTHR32472">
    <property type="entry name" value="DNA REPAIR PROTEIN RADA"/>
    <property type="match status" value="1"/>
</dbReference>
<dbReference type="Pfam" id="PF00692">
    <property type="entry name" value="dUTPase"/>
    <property type="match status" value="1"/>
</dbReference>
<evidence type="ECO:0000256" key="9">
    <source>
        <dbReference type="ARBA" id="ARBA00023080"/>
    </source>
</evidence>
<keyword evidence="9" id="KW-0546">Nucleotide metabolism</keyword>
<dbReference type="OrthoDB" id="419889at2759"/>
<name>A0A7R8WIH1_9CRUS</name>
<dbReference type="Gene3D" id="3.40.50.300">
    <property type="entry name" value="P-loop containing nucleotide triphosphate hydrolases"/>
    <property type="match status" value="1"/>
</dbReference>
<dbReference type="SUPFAM" id="SSF54211">
    <property type="entry name" value="Ribosomal protein S5 domain 2-like"/>
    <property type="match status" value="1"/>
</dbReference>
<dbReference type="GO" id="GO:0005524">
    <property type="term" value="F:ATP binding"/>
    <property type="evidence" value="ECO:0007669"/>
    <property type="project" value="UniProtKB-KW"/>
</dbReference>
<dbReference type="GO" id="GO:0008270">
    <property type="term" value="F:zinc ion binding"/>
    <property type="evidence" value="ECO:0007669"/>
    <property type="project" value="UniProtKB-KW"/>
</dbReference>
<keyword evidence="7" id="KW-0067">ATP-binding</keyword>
<proteinExistence type="inferred from homology"/>
<dbReference type="Pfam" id="PF13541">
    <property type="entry name" value="ChlI"/>
    <property type="match status" value="1"/>
</dbReference>
<keyword evidence="6" id="KW-0378">Hydrolase</keyword>
<keyword evidence="4" id="KW-0227">DNA damage</keyword>
<dbReference type="PANTHER" id="PTHR32472:SF10">
    <property type="entry name" value="DNA REPAIR PROTEIN RADA-LIKE PROTEIN"/>
    <property type="match status" value="1"/>
</dbReference>
<dbReference type="InterPro" id="IPR004504">
    <property type="entry name" value="DNA_repair_RadA"/>
</dbReference>
<dbReference type="InterPro" id="IPR003593">
    <property type="entry name" value="AAA+_ATPase"/>
</dbReference>
<dbReference type="AlphaFoldDB" id="A0A7R8WIH1"/>
<dbReference type="NCBIfam" id="NF001862">
    <property type="entry name" value="PRK00601.1"/>
    <property type="match status" value="1"/>
</dbReference>
<dbReference type="InterPro" id="IPR020588">
    <property type="entry name" value="RecA_ATP-bd"/>
</dbReference>
<keyword evidence="8" id="KW-0346">Stress response</keyword>
<protein>
    <submittedName>
        <fullName evidence="12">Uncharacterized protein</fullName>
    </submittedName>
</protein>
<dbReference type="SUPFAM" id="SSF52540">
    <property type="entry name" value="P-loop containing nucleoside triphosphate hydrolases"/>
    <property type="match status" value="1"/>
</dbReference>
<dbReference type="GO" id="GO:0000287">
    <property type="term" value="F:magnesium ion binding"/>
    <property type="evidence" value="ECO:0007669"/>
    <property type="project" value="InterPro"/>
</dbReference>
<dbReference type="CDD" id="cd07557">
    <property type="entry name" value="trimeric_dUTPase"/>
    <property type="match status" value="1"/>
</dbReference>
<keyword evidence="5" id="KW-0863">Zinc-finger</keyword>
<gene>
    <name evidence="12" type="ORF">CTOB1V02_LOCUS7430</name>
</gene>
<dbReference type="EMBL" id="OB662141">
    <property type="protein sequence ID" value="CAD7229561.1"/>
    <property type="molecule type" value="Genomic_DNA"/>
</dbReference>
<dbReference type="InterPro" id="IPR041166">
    <property type="entry name" value="Rubredoxin_2"/>
</dbReference>
<evidence type="ECO:0000256" key="1">
    <source>
        <dbReference type="ARBA" id="ARBA00005142"/>
    </source>
</evidence>
<evidence type="ECO:0000256" key="10">
    <source>
        <dbReference type="ARBA" id="ARBA00023125"/>
    </source>
</evidence>
<dbReference type="GO" id="GO:0046081">
    <property type="term" value="P:dUTP catabolic process"/>
    <property type="evidence" value="ECO:0007669"/>
    <property type="project" value="InterPro"/>
</dbReference>
<evidence type="ECO:0000256" key="4">
    <source>
        <dbReference type="ARBA" id="ARBA00022763"/>
    </source>
</evidence>
<dbReference type="SMART" id="SM00382">
    <property type="entry name" value="AAA"/>
    <property type="match status" value="1"/>
</dbReference>
<sequence>MAKQKSAFYCKNCGNESPKWLGKCPACNEWNTYIEEPKVVASINPKNANPVFQDKKLKPIKINDVSQLDYNRIVTGDTEFDNVMGGGIVKGSITLIGGEPGIGKSTLLLQIALSLKSTKILYVSGEESMEQIKMRAERIKDTNDKLYLYSETNTQFIFKTVQDLEPDLVIIDSVQTVYTDNITSSAGSISQVRETASEFQKLAKTMGTSVILIGHINKDGEIAGPKLLEHIVDTVLQFEGDRHYNNRILRSIKNRFGSQMEMGIYEMNEKGLRPVTNPSEILLNSRKDQFSGISIACAMEGARPLLIETQALVASAVYGNPQRTATGFDVRRLNMLLAVLEKRAGFALTTKDVFLNIAGGIKIIDPAIDLSIVCSIMSSYQDVEISHNYAFSAEVGLSGEIRSISRIEQRIQEADKLGFEKIFVSKGNYKSKNSKLNIDVIEVSKILQYETIGSAGMDIRANIKDTITINSLERTAIPTGLYIELPIGYEAQVRPRSGLAIKQGLSVLNSPGTIDSDYRGEIQVIVANLSKDPIVIQNGDRIAQMVIAKYEQAIWQEVDMLSNTDRGIGGFGSTGVNN</sequence>
<dbReference type="SUPFAM" id="SSF51283">
    <property type="entry name" value="dUTPase-like"/>
    <property type="match status" value="1"/>
</dbReference>
<dbReference type="GO" id="GO:0140664">
    <property type="term" value="F:ATP-dependent DNA damage sensor activity"/>
    <property type="evidence" value="ECO:0007669"/>
    <property type="project" value="InterPro"/>
</dbReference>